<sequence>MPLISVIIPTYNRAHVLANAIRSVLNQTFEDWELIVVDDGSEDETRELVSVFFDDKRIVYKYQINKGVSAARNFGALKAKGEWLIFLDSDDEMEVDSLFFFSNEILRNAHSLIFGGYNVYIDGEFSDESLPNPTAYFAKLSGTYAIKKTLFEYNNGFDTHLKYSENTEFFHRLDQIEIYVGYLYQHVLNYHKSSRIGSQYYLNQIESLGHILNKHSSSLSKRTKTLYHRIIGVNYLRISDFKNARISFLLALSINPFSFKTIVRFLITYLPLFSKKIYKSK</sequence>
<dbReference type="RefSeq" id="WP_262916610.1">
    <property type="nucleotide sequence ID" value="NZ_JAKZGR010000007.1"/>
</dbReference>
<gene>
    <name evidence="2" type="ORF">ACFOUP_15215</name>
</gene>
<dbReference type="PANTHER" id="PTHR22916:SF3">
    <property type="entry name" value="UDP-GLCNAC:BETAGAL BETA-1,3-N-ACETYLGLUCOSAMINYLTRANSFERASE-LIKE PROTEIN 1"/>
    <property type="match status" value="1"/>
</dbReference>
<dbReference type="SUPFAM" id="SSF53448">
    <property type="entry name" value="Nucleotide-diphospho-sugar transferases"/>
    <property type="match status" value="1"/>
</dbReference>
<evidence type="ECO:0000313" key="3">
    <source>
        <dbReference type="Proteomes" id="UP001595766"/>
    </source>
</evidence>
<evidence type="ECO:0000259" key="1">
    <source>
        <dbReference type="Pfam" id="PF00535"/>
    </source>
</evidence>
<dbReference type="CDD" id="cd00761">
    <property type="entry name" value="Glyco_tranf_GTA_type"/>
    <property type="match status" value="1"/>
</dbReference>
<proteinExistence type="predicted"/>
<dbReference type="Pfam" id="PF00535">
    <property type="entry name" value="Glycos_transf_2"/>
    <property type="match status" value="1"/>
</dbReference>
<organism evidence="2 3">
    <name type="scientific">Belliella kenyensis</name>
    <dbReference type="NCBI Taxonomy" id="1472724"/>
    <lineage>
        <taxon>Bacteria</taxon>
        <taxon>Pseudomonadati</taxon>
        <taxon>Bacteroidota</taxon>
        <taxon>Cytophagia</taxon>
        <taxon>Cytophagales</taxon>
        <taxon>Cyclobacteriaceae</taxon>
        <taxon>Belliella</taxon>
    </lineage>
</organism>
<dbReference type="InterPro" id="IPR001173">
    <property type="entry name" value="Glyco_trans_2-like"/>
</dbReference>
<dbReference type="EMBL" id="JBHSAV010000059">
    <property type="protein sequence ID" value="MFC3977736.1"/>
    <property type="molecule type" value="Genomic_DNA"/>
</dbReference>
<protein>
    <submittedName>
        <fullName evidence="2">Glycosyltransferase family 2 protein</fullName>
    </submittedName>
</protein>
<feature type="domain" description="Glycosyltransferase 2-like" evidence="1">
    <location>
        <begin position="5"/>
        <end position="139"/>
    </location>
</feature>
<name>A0ABV8EPM4_9BACT</name>
<comment type="caution">
    <text evidence="2">The sequence shown here is derived from an EMBL/GenBank/DDBJ whole genome shotgun (WGS) entry which is preliminary data.</text>
</comment>
<dbReference type="PANTHER" id="PTHR22916">
    <property type="entry name" value="GLYCOSYLTRANSFERASE"/>
    <property type="match status" value="1"/>
</dbReference>
<accession>A0ABV8EPM4</accession>
<dbReference type="InterPro" id="IPR029044">
    <property type="entry name" value="Nucleotide-diphossugar_trans"/>
</dbReference>
<evidence type="ECO:0000313" key="2">
    <source>
        <dbReference type="EMBL" id="MFC3977736.1"/>
    </source>
</evidence>
<keyword evidence="3" id="KW-1185">Reference proteome</keyword>
<dbReference type="Gene3D" id="3.90.550.10">
    <property type="entry name" value="Spore Coat Polysaccharide Biosynthesis Protein SpsA, Chain A"/>
    <property type="match status" value="1"/>
</dbReference>
<dbReference type="Proteomes" id="UP001595766">
    <property type="component" value="Unassembled WGS sequence"/>
</dbReference>
<reference evidence="3" key="1">
    <citation type="journal article" date="2019" name="Int. J. Syst. Evol. Microbiol.">
        <title>The Global Catalogue of Microorganisms (GCM) 10K type strain sequencing project: providing services to taxonomists for standard genome sequencing and annotation.</title>
        <authorList>
            <consortium name="The Broad Institute Genomics Platform"/>
            <consortium name="The Broad Institute Genome Sequencing Center for Infectious Disease"/>
            <person name="Wu L."/>
            <person name="Ma J."/>
        </authorList>
    </citation>
    <scope>NUCLEOTIDE SEQUENCE [LARGE SCALE GENOMIC DNA]</scope>
    <source>
        <strain evidence="3">CECT 8551</strain>
    </source>
</reference>